<gene>
    <name evidence="2" type="ORF">D3M96_17110</name>
</gene>
<accession>A0A3G2HYF8</accession>
<dbReference type="KEGG" id="aaqu:D3M96_17110"/>
<dbReference type="PANTHER" id="PTHR23150">
    <property type="entry name" value="SULFATASE MODIFYING FACTOR 1, 2"/>
    <property type="match status" value="1"/>
</dbReference>
<evidence type="ECO:0000259" key="1">
    <source>
        <dbReference type="Pfam" id="PF03781"/>
    </source>
</evidence>
<dbReference type="PANTHER" id="PTHR23150:SF19">
    <property type="entry name" value="FORMYLGLYCINE-GENERATING ENZYME"/>
    <property type="match status" value="1"/>
</dbReference>
<reference evidence="2 3" key="1">
    <citation type="submission" date="2018-09" db="EMBL/GenBank/DDBJ databases">
        <title>Complete genome sequence of the hydrocarbonoclastic bacterium Alcaligenes aquatilis QD168, isolated from a crude-oil polluted marine sediment of Central Chile.</title>
        <authorList>
            <person name="Duran R.E."/>
            <person name="Barra B."/>
            <person name="Salva-Serra F."/>
            <person name="Mendez V."/>
            <person name="Moore E.R.B."/>
            <person name="Seeger M."/>
        </authorList>
    </citation>
    <scope>NUCLEOTIDE SEQUENCE [LARGE SCALE GENOMIC DNA]</scope>
    <source>
        <strain evidence="2 3">QD168</strain>
    </source>
</reference>
<dbReference type="OrthoDB" id="9768004at2"/>
<name>A0A3G2HYF8_9BURK</name>
<dbReference type="SUPFAM" id="SSF56436">
    <property type="entry name" value="C-type lectin-like"/>
    <property type="match status" value="1"/>
</dbReference>
<organism evidence="2 3">
    <name type="scientific">Alcaligenes aquatilis</name>
    <dbReference type="NCBI Taxonomy" id="323284"/>
    <lineage>
        <taxon>Bacteria</taxon>
        <taxon>Pseudomonadati</taxon>
        <taxon>Pseudomonadota</taxon>
        <taxon>Betaproteobacteria</taxon>
        <taxon>Burkholderiales</taxon>
        <taxon>Alcaligenaceae</taxon>
        <taxon>Alcaligenes</taxon>
    </lineage>
</organism>
<dbReference type="Pfam" id="PF03781">
    <property type="entry name" value="FGE-sulfatase"/>
    <property type="match status" value="1"/>
</dbReference>
<dbReference type="InterPro" id="IPR016187">
    <property type="entry name" value="CTDL_fold"/>
</dbReference>
<evidence type="ECO:0000313" key="3">
    <source>
        <dbReference type="Proteomes" id="UP000268070"/>
    </source>
</evidence>
<sequence>MVIVSRECIMRSHVVGSVLLVAILAGCSAGEFSNPSALPELVEVAGPARELMQAGEYLLDGRLVASDTVMYAPAPTLKAMKYQVSQYEYDQCVRAERCKAADAVGRGQAKNMPVVGVSWQDGQDYAAWLSERTGKTFRLPQYLEWSYFADQKVPESAQGGLDENEQAALWLQEYQESYKRKQEQEVPLAPLGQGVANAYGVFDAGGQVAEWTNTCHVRVHRISMPRAESRLENCGVRNLGGEHIAVMPDFIRDPKTGACSVGVPPRYLGLRLVTDD</sequence>
<dbReference type="Proteomes" id="UP000268070">
    <property type="component" value="Chromosome"/>
</dbReference>
<dbReference type="InterPro" id="IPR051043">
    <property type="entry name" value="Sulfatase_Mod_Factor_Kinase"/>
</dbReference>
<dbReference type="Gene3D" id="3.90.1580.10">
    <property type="entry name" value="paralog of FGE (formylglycine-generating enzyme)"/>
    <property type="match status" value="1"/>
</dbReference>
<protein>
    <recommendedName>
        <fullName evidence="1">Sulfatase-modifying factor enzyme-like domain-containing protein</fullName>
    </recommendedName>
</protein>
<evidence type="ECO:0000313" key="2">
    <source>
        <dbReference type="EMBL" id="AYN22104.1"/>
    </source>
</evidence>
<proteinExistence type="predicted"/>
<dbReference type="AlphaFoldDB" id="A0A3G2HYF8"/>
<dbReference type="EMBL" id="CP032153">
    <property type="protein sequence ID" value="AYN22104.1"/>
    <property type="molecule type" value="Genomic_DNA"/>
</dbReference>
<dbReference type="GO" id="GO:0120147">
    <property type="term" value="F:formylglycine-generating oxidase activity"/>
    <property type="evidence" value="ECO:0007669"/>
    <property type="project" value="TreeGrafter"/>
</dbReference>
<dbReference type="PROSITE" id="PS51257">
    <property type="entry name" value="PROKAR_LIPOPROTEIN"/>
    <property type="match status" value="1"/>
</dbReference>
<dbReference type="InterPro" id="IPR005532">
    <property type="entry name" value="SUMF_dom"/>
</dbReference>
<dbReference type="InterPro" id="IPR042095">
    <property type="entry name" value="SUMF_sf"/>
</dbReference>
<feature type="domain" description="Sulfatase-modifying factor enzyme-like" evidence="1">
    <location>
        <begin position="80"/>
        <end position="273"/>
    </location>
</feature>